<dbReference type="InterPro" id="IPR016156">
    <property type="entry name" value="FAD/NAD-linked_Rdtase_dimer_sf"/>
</dbReference>
<evidence type="ECO:0000313" key="8">
    <source>
        <dbReference type="EMBL" id="TXL57312.1"/>
    </source>
</evidence>
<dbReference type="PANTHER" id="PTHR43014">
    <property type="entry name" value="MERCURIC REDUCTASE"/>
    <property type="match status" value="1"/>
</dbReference>
<dbReference type="PANTHER" id="PTHR43014:SF1">
    <property type="entry name" value="NAD(P)H DEHYDROGENASE (QUINONE)"/>
    <property type="match status" value="1"/>
</dbReference>
<evidence type="ECO:0000259" key="7">
    <source>
        <dbReference type="Pfam" id="PF07992"/>
    </source>
</evidence>
<evidence type="ECO:0000256" key="5">
    <source>
        <dbReference type="PIRSR" id="PIRSR000350-3"/>
    </source>
</evidence>
<dbReference type="PRINTS" id="PR00368">
    <property type="entry name" value="FADPNR"/>
</dbReference>
<dbReference type="AlphaFoldDB" id="A0A5C8NCT2"/>
<feature type="binding site" evidence="5">
    <location>
        <position position="48"/>
    </location>
    <ligand>
        <name>FAD</name>
        <dbReference type="ChEBI" id="CHEBI:57692"/>
    </ligand>
</feature>
<dbReference type="InterPro" id="IPR023753">
    <property type="entry name" value="FAD/NAD-binding_dom"/>
</dbReference>
<dbReference type="InterPro" id="IPR004099">
    <property type="entry name" value="Pyr_nucl-diS_OxRdtase_dimer"/>
</dbReference>
<evidence type="ECO:0000259" key="6">
    <source>
        <dbReference type="Pfam" id="PF02852"/>
    </source>
</evidence>
<feature type="binding site" evidence="5">
    <location>
        <position position="301"/>
    </location>
    <ligand>
        <name>FAD</name>
        <dbReference type="ChEBI" id="CHEBI:57692"/>
    </ligand>
</feature>
<comment type="similarity">
    <text evidence="1">Belongs to the class-I pyridine nucleotide-disulfide oxidoreductase family.</text>
</comment>
<keyword evidence="5" id="KW-0547">Nucleotide-binding</keyword>
<dbReference type="GO" id="GO:0050660">
    <property type="term" value="F:flavin adenine dinucleotide binding"/>
    <property type="evidence" value="ECO:0007669"/>
    <property type="project" value="TreeGrafter"/>
</dbReference>
<dbReference type="EMBL" id="VDUX01000008">
    <property type="protein sequence ID" value="TXL57312.1"/>
    <property type="molecule type" value="Genomic_DNA"/>
</dbReference>
<organism evidence="8 9">
    <name type="scientific">Aeromicrobium terrae</name>
    <dbReference type="NCBI Taxonomy" id="2498846"/>
    <lineage>
        <taxon>Bacteria</taxon>
        <taxon>Bacillati</taxon>
        <taxon>Actinomycetota</taxon>
        <taxon>Actinomycetes</taxon>
        <taxon>Propionibacteriales</taxon>
        <taxon>Nocardioidaceae</taxon>
        <taxon>Aeromicrobium</taxon>
    </lineage>
</organism>
<dbReference type="PRINTS" id="PR00411">
    <property type="entry name" value="PNDRDTASEI"/>
</dbReference>
<dbReference type="GO" id="GO:0003955">
    <property type="term" value="F:NAD(P)H dehydrogenase (quinone) activity"/>
    <property type="evidence" value="ECO:0007669"/>
    <property type="project" value="TreeGrafter"/>
</dbReference>
<proteinExistence type="inferred from homology"/>
<feature type="binding site" evidence="5">
    <location>
        <begin position="173"/>
        <end position="180"/>
    </location>
    <ligand>
        <name>NAD(+)</name>
        <dbReference type="ChEBI" id="CHEBI:57540"/>
    </ligand>
</feature>
<dbReference type="SUPFAM" id="SSF51905">
    <property type="entry name" value="FAD/NAD(P)-binding domain"/>
    <property type="match status" value="1"/>
</dbReference>
<feature type="binding site" evidence="5">
    <location>
        <position position="260"/>
    </location>
    <ligand>
        <name>NAD(+)</name>
        <dbReference type="ChEBI" id="CHEBI:57540"/>
    </ligand>
</feature>
<comment type="cofactor">
    <cofactor evidence="5">
        <name>FAD</name>
        <dbReference type="ChEBI" id="CHEBI:57692"/>
    </cofactor>
    <text evidence="5">Binds 1 FAD per subunit.</text>
</comment>
<dbReference type="Pfam" id="PF02852">
    <property type="entry name" value="Pyr_redox_dim"/>
    <property type="match status" value="1"/>
</dbReference>
<dbReference type="OrthoDB" id="4763248at2"/>
<keyword evidence="3 5" id="KW-0274">FAD</keyword>
<dbReference type="PIRSF" id="PIRSF000350">
    <property type="entry name" value="Mercury_reductase_MerA"/>
    <property type="match status" value="1"/>
</dbReference>
<reference evidence="8 9" key="1">
    <citation type="submission" date="2019-06" db="EMBL/GenBank/DDBJ databases">
        <title>Aeromicrobium sp. nov., isolated from a maize field.</title>
        <authorList>
            <person name="Lin S.-Y."/>
            <person name="Tsai C.-F."/>
            <person name="Young C.-C."/>
        </authorList>
    </citation>
    <scope>NUCLEOTIDE SEQUENCE [LARGE SCALE GENOMIC DNA]</scope>
    <source>
        <strain evidence="8 9">CC-CFT486</strain>
    </source>
</reference>
<gene>
    <name evidence="8" type="ORF">FHP06_14845</name>
</gene>
<dbReference type="Gene3D" id="3.50.50.60">
    <property type="entry name" value="FAD/NAD(P)-binding domain"/>
    <property type="match status" value="2"/>
</dbReference>
<protein>
    <submittedName>
        <fullName evidence="8">NAD(P)H-quinone dehydrogenase</fullName>
    </submittedName>
</protein>
<dbReference type="Pfam" id="PF07992">
    <property type="entry name" value="Pyr_redox_2"/>
    <property type="match status" value="1"/>
</dbReference>
<keyword evidence="5" id="KW-0520">NAD</keyword>
<keyword evidence="9" id="KW-1185">Reference proteome</keyword>
<evidence type="ECO:0000256" key="4">
    <source>
        <dbReference type="ARBA" id="ARBA00023002"/>
    </source>
</evidence>
<dbReference type="SUPFAM" id="SSF55424">
    <property type="entry name" value="FAD/NAD-linked reductases, dimerisation (C-terminal) domain"/>
    <property type="match status" value="1"/>
</dbReference>
<dbReference type="Gene3D" id="3.30.390.30">
    <property type="match status" value="1"/>
</dbReference>
<accession>A0A5C8NCT2</accession>
<evidence type="ECO:0000256" key="1">
    <source>
        <dbReference type="ARBA" id="ARBA00007532"/>
    </source>
</evidence>
<evidence type="ECO:0000256" key="2">
    <source>
        <dbReference type="ARBA" id="ARBA00022630"/>
    </source>
</evidence>
<feature type="domain" description="FAD/NAD(P)-binding" evidence="7">
    <location>
        <begin position="3"/>
        <end position="316"/>
    </location>
</feature>
<feature type="domain" description="Pyridine nucleotide-disulphide oxidoreductase dimerisation" evidence="6">
    <location>
        <begin position="337"/>
        <end position="443"/>
    </location>
</feature>
<dbReference type="InterPro" id="IPR036188">
    <property type="entry name" value="FAD/NAD-bd_sf"/>
</dbReference>
<sequence>MTHVGIIGGGPGGYEAALVAARLGADVTVVERDGLGGSTVLTDCVPSKTLIATSDLLTEVESSAELGVDVPREAKADLAAVNDRVLTLAKAQSSDIAQRLEASGIEMIAGSARLDGPKTIVVDDRRIDVDAVLLATGAHPRVSPDAQPDGARILTWEQVYNLRELPEHMIVVGSGVTGAEFASAYNGLGAQVTLVSSRERVLPGEDADAASLIETVFTRRGMDVMSTSRMASVERTDGGVLVTLTDGRTVAGSHCLLAIGSIPNTADLGLESAGVALDDSGFVRVDRVSRTTAPGVYAAGDCTGVLMLASVAAQQGRIAMSHLLGDAVHPLDLEKVSSNIFTSPEIATVGLSQQKIDERGLHSDVAMLPLSTNARAKMQGVHDGFVKLFARRGGEVVLGGVVVSPRASELIHGISLAVSASLTVDQVADAFTVYPSLSGSVAEVARRLHRA</sequence>
<evidence type="ECO:0000313" key="9">
    <source>
        <dbReference type="Proteomes" id="UP000321571"/>
    </source>
</evidence>
<keyword evidence="4" id="KW-0560">Oxidoreductase</keyword>
<dbReference type="RefSeq" id="WP_147687580.1">
    <property type="nucleotide sequence ID" value="NZ_VDUX01000008.1"/>
</dbReference>
<keyword evidence="2" id="KW-0285">Flavoprotein</keyword>
<dbReference type="Proteomes" id="UP000321571">
    <property type="component" value="Unassembled WGS sequence"/>
</dbReference>
<dbReference type="InterPro" id="IPR001100">
    <property type="entry name" value="Pyr_nuc-diS_OxRdtase"/>
</dbReference>
<dbReference type="FunFam" id="3.30.390.30:FF:000001">
    <property type="entry name" value="Dihydrolipoyl dehydrogenase"/>
    <property type="match status" value="1"/>
</dbReference>
<dbReference type="NCBIfam" id="NF005883">
    <property type="entry name" value="PRK07845.1"/>
    <property type="match status" value="1"/>
</dbReference>
<evidence type="ECO:0000256" key="3">
    <source>
        <dbReference type="ARBA" id="ARBA00022827"/>
    </source>
</evidence>
<name>A0A5C8NCT2_9ACTN</name>
<comment type="caution">
    <text evidence="8">The sequence shown here is derived from an EMBL/GenBank/DDBJ whole genome shotgun (WGS) entry which is preliminary data.</text>
</comment>